<name>A0A194VIQ2_CYTMA</name>
<evidence type="ECO:0000256" key="1">
    <source>
        <dbReference type="SAM" id="MobiDB-lite"/>
    </source>
</evidence>
<feature type="compositionally biased region" description="Basic and acidic residues" evidence="1">
    <location>
        <begin position="264"/>
        <end position="282"/>
    </location>
</feature>
<sequence length="405" mass="45230">MASSSASSPDPLTTPAANTGSTPYGVPAIVEWKADDSQSRYLGCSPDHPANLFFQFDALAKTGFFKLSIAFAWRKIGTRVQRRTAPLYLCLQLSNLRRLSFDLSCPLPPDEFLGPLEGRDLACVSVELTGFPVLWAPGWPLTPQNKSHNPALDSVKQLAQLSAFNIYVQRGPTLATEDLRLLCRAVNNNEAWPDNDPRDTAELYDGRRGRVIGLDLLAPVAGPPNTTRPNSQNPPAYHDLEPPPPMAPLTGTKKRRRASSDSGPIRDEVGSESLPRKPLGDELALIRDRMELLEQRASESERARDNASRRVEDLEQRLTKVEHERDSARGRMKELEDQLKELNKGKDQVEQLNEDLQALENHIDDRVWVEVDDLRTSVRGDFDELQRELRCDVADLVQDALNDAV</sequence>
<dbReference type="SMR" id="A0A194VIQ2"/>
<feature type="compositionally biased region" description="Polar residues" evidence="1">
    <location>
        <begin position="224"/>
        <end position="234"/>
    </location>
</feature>
<feature type="region of interest" description="Disordered" evidence="1">
    <location>
        <begin position="1"/>
        <end position="20"/>
    </location>
</feature>
<dbReference type="OrthoDB" id="5200414at2759"/>
<gene>
    <name evidence="2" type="ORF">VM1G_10812</name>
</gene>
<proteinExistence type="predicted"/>
<dbReference type="EMBL" id="KN796118">
    <property type="protein sequence ID" value="KUI64024.1"/>
    <property type="molecule type" value="Genomic_DNA"/>
</dbReference>
<dbReference type="Gene3D" id="1.20.5.340">
    <property type="match status" value="1"/>
</dbReference>
<dbReference type="AlphaFoldDB" id="A0A194VIQ2"/>
<protein>
    <submittedName>
        <fullName evidence="2">Myosin-3</fullName>
    </submittedName>
</protein>
<organism evidence="2 3">
    <name type="scientific">Cytospora mali</name>
    <name type="common">Apple Valsa canker fungus</name>
    <name type="synonym">Valsa mali</name>
    <dbReference type="NCBI Taxonomy" id="578113"/>
    <lineage>
        <taxon>Eukaryota</taxon>
        <taxon>Fungi</taxon>
        <taxon>Dikarya</taxon>
        <taxon>Ascomycota</taxon>
        <taxon>Pezizomycotina</taxon>
        <taxon>Sordariomycetes</taxon>
        <taxon>Sordariomycetidae</taxon>
        <taxon>Diaporthales</taxon>
        <taxon>Cytosporaceae</taxon>
        <taxon>Cytospora</taxon>
    </lineage>
</organism>
<dbReference type="Proteomes" id="UP000078559">
    <property type="component" value="Unassembled WGS sequence"/>
</dbReference>
<accession>A0A194VIQ2</accession>
<feature type="region of interest" description="Disordered" evidence="1">
    <location>
        <begin position="295"/>
        <end position="316"/>
    </location>
</feature>
<evidence type="ECO:0000313" key="2">
    <source>
        <dbReference type="EMBL" id="KUI64024.1"/>
    </source>
</evidence>
<keyword evidence="3" id="KW-1185">Reference proteome</keyword>
<reference evidence="2" key="1">
    <citation type="submission" date="2014-12" db="EMBL/GenBank/DDBJ databases">
        <title>Genome Sequence of Valsa Canker Pathogens Uncovers a Specific Adaption of Colonization on Woody Bark.</title>
        <authorList>
            <person name="Yin Z."/>
            <person name="Liu H."/>
            <person name="Gao X."/>
            <person name="Li Z."/>
            <person name="Song N."/>
            <person name="Ke X."/>
            <person name="Dai Q."/>
            <person name="Wu Y."/>
            <person name="Sun Y."/>
            <person name="Xu J.-R."/>
            <person name="Kang Z.K."/>
            <person name="Wang L."/>
            <person name="Huang L."/>
        </authorList>
    </citation>
    <scope>NUCLEOTIDE SEQUENCE [LARGE SCALE GENOMIC DNA]</scope>
    <source>
        <strain evidence="2">03-8</strain>
    </source>
</reference>
<feature type="region of interest" description="Disordered" evidence="1">
    <location>
        <begin position="217"/>
        <end position="282"/>
    </location>
</feature>
<dbReference type="SUPFAM" id="SSF57997">
    <property type="entry name" value="Tropomyosin"/>
    <property type="match status" value="1"/>
</dbReference>
<evidence type="ECO:0000313" key="3">
    <source>
        <dbReference type="Proteomes" id="UP000078559"/>
    </source>
</evidence>